<organism evidence="1 2">
    <name type="scientific">Neofusicoccum parvum</name>
    <dbReference type="NCBI Taxonomy" id="310453"/>
    <lineage>
        <taxon>Eukaryota</taxon>
        <taxon>Fungi</taxon>
        <taxon>Dikarya</taxon>
        <taxon>Ascomycota</taxon>
        <taxon>Pezizomycotina</taxon>
        <taxon>Dothideomycetes</taxon>
        <taxon>Dothideomycetes incertae sedis</taxon>
        <taxon>Botryosphaeriales</taxon>
        <taxon>Botryosphaeriaceae</taxon>
        <taxon>Neofusicoccum</taxon>
    </lineage>
</organism>
<proteinExistence type="predicted"/>
<dbReference type="Proteomes" id="UP001165186">
    <property type="component" value="Unassembled WGS sequence"/>
</dbReference>
<evidence type="ECO:0000313" key="1">
    <source>
        <dbReference type="EMBL" id="GME26661.1"/>
    </source>
</evidence>
<comment type="caution">
    <text evidence="1">The sequence shown here is derived from an EMBL/GenBank/DDBJ whole genome shotgun (WGS) entry which is preliminary data.</text>
</comment>
<gene>
    <name evidence="1" type="primary">g9958</name>
    <name evidence="1" type="ORF">NpPPO83_00009958</name>
</gene>
<reference evidence="1" key="1">
    <citation type="submission" date="2024-09" db="EMBL/GenBank/DDBJ databases">
        <title>Draft Genome Sequences of Neofusicoccum parvum.</title>
        <authorList>
            <person name="Ashida A."/>
            <person name="Camagna M."/>
            <person name="Tanaka A."/>
            <person name="Takemoto D."/>
        </authorList>
    </citation>
    <scope>NUCLEOTIDE SEQUENCE</scope>
    <source>
        <strain evidence="1">PPO83</strain>
    </source>
</reference>
<keyword evidence="2" id="KW-1185">Reference proteome</keyword>
<name>A0ACB5S1N8_9PEZI</name>
<dbReference type="EMBL" id="BSXG01000030">
    <property type="protein sequence ID" value="GME26661.1"/>
    <property type="molecule type" value="Genomic_DNA"/>
</dbReference>
<evidence type="ECO:0000313" key="2">
    <source>
        <dbReference type="Proteomes" id="UP001165186"/>
    </source>
</evidence>
<accession>A0ACB5S1N8</accession>
<protein>
    <submittedName>
        <fullName evidence="1">Membrane transporter</fullName>
    </submittedName>
</protein>
<sequence>MCNATNDQLGRIGSSKKYNTGLVCPVPGCEVKTDFKRNFELQRHMQKHQRDVAFNCPVIHCHRRGSHAFYREDKLKAHLRAAHNDDDMAKCPCSHCPSSPILTLDLLAIHAATHLWDPHSRAIATYAKDTRKCPMPKCRRWTPAATLPAHLHTHHAEPTRLAHAPLLAARSLDARTCTPLCPCCRAPCATAASLRLHIEAAHCADAVLSAAHLALYAAAVRARIAALPWYVAGAHADWAAWAPLPHEMRSAGFACPGCAIVFDPASCWAADGHASVVGAAPELWAWRREVLWLLPEFASHPVFEDVRRGG</sequence>